<dbReference type="PROSITE" id="PS51706">
    <property type="entry name" value="G_ENGB"/>
    <property type="match status" value="1"/>
</dbReference>
<keyword evidence="7 10" id="KW-0342">GTP-binding</keyword>
<accession>A0A838Y0H6</accession>
<evidence type="ECO:0000256" key="5">
    <source>
        <dbReference type="ARBA" id="ARBA00022741"/>
    </source>
</evidence>
<evidence type="ECO:0000256" key="6">
    <source>
        <dbReference type="ARBA" id="ARBA00022842"/>
    </source>
</evidence>
<comment type="cofactor">
    <cofactor evidence="1">
        <name>Mg(2+)</name>
        <dbReference type="ChEBI" id="CHEBI:18420"/>
    </cofactor>
</comment>
<keyword evidence="3 10" id="KW-0132">Cell division</keyword>
<evidence type="ECO:0000256" key="3">
    <source>
        <dbReference type="ARBA" id="ARBA00022618"/>
    </source>
</evidence>
<dbReference type="PANTHER" id="PTHR11649">
    <property type="entry name" value="MSS1/TRME-RELATED GTP-BINDING PROTEIN"/>
    <property type="match status" value="1"/>
</dbReference>
<evidence type="ECO:0000256" key="2">
    <source>
        <dbReference type="ARBA" id="ARBA00009638"/>
    </source>
</evidence>
<reference evidence="12 13" key="2">
    <citation type="submission" date="2020-08" db="EMBL/GenBank/DDBJ databases">
        <title>Stappia taiwanensis sp. nov., isolated from a coastal thermal spring.</title>
        <authorList>
            <person name="Kampfer P."/>
        </authorList>
    </citation>
    <scope>NUCLEOTIDE SEQUENCE [LARGE SCALE GENOMIC DNA]</scope>
    <source>
        <strain evidence="12 13">DSM 23284</strain>
    </source>
</reference>
<protein>
    <recommendedName>
        <fullName evidence="10">Probable GTP-binding protein EngB</fullName>
    </recommendedName>
</protein>
<evidence type="ECO:0000259" key="11">
    <source>
        <dbReference type="PROSITE" id="PS51706"/>
    </source>
</evidence>
<keyword evidence="9 10" id="KW-0131">Cell cycle</keyword>
<evidence type="ECO:0000256" key="1">
    <source>
        <dbReference type="ARBA" id="ARBA00001946"/>
    </source>
</evidence>
<dbReference type="Proteomes" id="UP000559404">
    <property type="component" value="Unassembled WGS sequence"/>
</dbReference>
<gene>
    <name evidence="10" type="primary">engB</name>
    <name evidence="12" type="ORF">H1W37_13850</name>
</gene>
<reference evidence="12 13" key="1">
    <citation type="submission" date="2020-07" db="EMBL/GenBank/DDBJ databases">
        <authorList>
            <person name="Li M."/>
        </authorList>
    </citation>
    <scope>NUCLEOTIDE SEQUENCE [LARGE SCALE GENOMIC DNA]</scope>
    <source>
        <strain evidence="12 13">DSM 23284</strain>
    </source>
</reference>
<dbReference type="PANTHER" id="PTHR11649:SF13">
    <property type="entry name" value="ENGB-TYPE G DOMAIN-CONTAINING PROTEIN"/>
    <property type="match status" value="1"/>
</dbReference>
<dbReference type="Pfam" id="PF01926">
    <property type="entry name" value="MMR_HSR1"/>
    <property type="match status" value="1"/>
</dbReference>
<dbReference type="GO" id="GO:0046872">
    <property type="term" value="F:metal ion binding"/>
    <property type="evidence" value="ECO:0007669"/>
    <property type="project" value="UniProtKB-KW"/>
</dbReference>
<dbReference type="InterPro" id="IPR006073">
    <property type="entry name" value="GTP-bd"/>
</dbReference>
<evidence type="ECO:0000313" key="12">
    <source>
        <dbReference type="EMBL" id="MBA4612744.1"/>
    </source>
</evidence>
<evidence type="ECO:0000313" key="13">
    <source>
        <dbReference type="Proteomes" id="UP000559404"/>
    </source>
</evidence>
<evidence type="ECO:0000256" key="10">
    <source>
        <dbReference type="HAMAP-Rule" id="MF_00321"/>
    </source>
</evidence>
<dbReference type="InterPro" id="IPR030393">
    <property type="entry name" value="G_ENGB_dom"/>
</dbReference>
<dbReference type="HAMAP" id="MF_00321">
    <property type="entry name" value="GTPase_EngB"/>
    <property type="match status" value="1"/>
</dbReference>
<dbReference type="GO" id="GO:0005829">
    <property type="term" value="C:cytosol"/>
    <property type="evidence" value="ECO:0007669"/>
    <property type="project" value="TreeGrafter"/>
</dbReference>
<evidence type="ECO:0000256" key="7">
    <source>
        <dbReference type="ARBA" id="ARBA00023134"/>
    </source>
</evidence>
<evidence type="ECO:0000256" key="9">
    <source>
        <dbReference type="ARBA" id="ARBA00023306"/>
    </source>
</evidence>
<dbReference type="SUPFAM" id="SSF52540">
    <property type="entry name" value="P-loop containing nucleoside triphosphate hydrolases"/>
    <property type="match status" value="1"/>
</dbReference>
<dbReference type="Gene3D" id="3.40.50.300">
    <property type="entry name" value="P-loop containing nucleotide triphosphate hydrolases"/>
    <property type="match status" value="1"/>
</dbReference>
<dbReference type="InterPro" id="IPR027417">
    <property type="entry name" value="P-loop_NTPase"/>
</dbReference>
<keyword evidence="6" id="KW-0460">Magnesium</keyword>
<dbReference type="NCBIfam" id="TIGR03598">
    <property type="entry name" value="GTPase_YsxC"/>
    <property type="match status" value="1"/>
</dbReference>
<dbReference type="CDD" id="cd01876">
    <property type="entry name" value="YihA_EngB"/>
    <property type="match status" value="1"/>
</dbReference>
<comment type="function">
    <text evidence="10">Necessary for normal cell division and for the maintenance of normal septation.</text>
</comment>
<dbReference type="InterPro" id="IPR019987">
    <property type="entry name" value="GTP-bd_ribosome_bio_YsxC"/>
</dbReference>
<sequence>MTETSETDRQKAEQIEAGRLLFRRPWGFVTSVAQLEQLPPDDLVEVAFAGRSNVGKSSLINAITGVKGLARTSNTPGRTQMLNYFGAPESPVALVDMPGYGYAQAPKSLVDAWTDLVFSYLRGRARLRRVFVLIDSRHGIKDNDTEVMGLLDRAAVNYQIVLTKIDKIKVPQAARMREATLEKIAKRPAAHPFVIETSSEKGIGIAEIRAEINTIGTM</sequence>
<dbReference type="RefSeq" id="WP_181760940.1">
    <property type="nucleotide sequence ID" value="NZ_BMCR01000003.1"/>
</dbReference>
<dbReference type="AlphaFoldDB" id="A0A838Y0H6"/>
<evidence type="ECO:0000256" key="8">
    <source>
        <dbReference type="ARBA" id="ARBA00023210"/>
    </source>
</evidence>
<proteinExistence type="inferred from homology"/>
<comment type="similarity">
    <text evidence="2 10">Belongs to the TRAFAC class TrmE-Era-EngA-EngB-Septin-like GTPase superfamily. EngB GTPase family.</text>
</comment>
<keyword evidence="5 10" id="KW-0547">Nucleotide-binding</keyword>
<dbReference type="GO" id="GO:0000917">
    <property type="term" value="P:division septum assembly"/>
    <property type="evidence" value="ECO:0007669"/>
    <property type="project" value="UniProtKB-KW"/>
</dbReference>
<comment type="caution">
    <text evidence="12">The sequence shown here is derived from an EMBL/GenBank/DDBJ whole genome shotgun (WGS) entry which is preliminary data.</text>
</comment>
<keyword evidence="4" id="KW-0479">Metal-binding</keyword>
<dbReference type="EMBL" id="JACEON010000013">
    <property type="protein sequence ID" value="MBA4612744.1"/>
    <property type="molecule type" value="Genomic_DNA"/>
</dbReference>
<evidence type="ECO:0000256" key="4">
    <source>
        <dbReference type="ARBA" id="ARBA00022723"/>
    </source>
</evidence>
<organism evidence="12 13">
    <name type="scientific">Stappia taiwanensis</name>
    <dbReference type="NCBI Taxonomy" id="992267"/>
    <lineage>
        <taxon>Bacteria</taxon>
        <taxon>Pseudomonadati</taxon>
        <taxon>Pseudomonadota</taxon>
        <taxon>Alphaproteobacteria</taxon>
        <taxon>Hyphomicrobiales</taxon>
        <taxon>Stappiaceae</taxon>
        <taxon>Stappia</taxon>
    </lineage>
</organism>
<name>A0A838Y0H6_9HYPH</name>
<feature type="domain" description="EngB-type G" evidence="11">
    <location>
        <begin position="42"/>
        <end position="218"/>
    </location>
</feature>
<keyword evidence="8 10" id="KW-0717">Septation</keyword>
<dbReference type="GO" id="GO:0005525">
    <property type="term" value="F:GTP binding"/>
    <property type="evidence" value="ECO:0007669"/>
    <property type="project" value="UniProtKB-UniRule"/>
</dbReference>
<keyword evidence="13" id="KW-1185">Reference proteome</keyword>